<name>G4Z5H1_PHYSP</name>
<accession>G4Z5H1</accession>
<sequence>MAKRSLSNRNNVPVRCCSKELPIDYVKSVLTKTQFEQYQRYVAERDPKTSTLKSDKEYATVVRKNKGKQCPVCGIGVVKVSGCHAMRCSLGHGFCWNCLQTICTCGRIYQYH</sequence>
<dbReference type="SMR" id="G4Z5H1"/>
<evidence type="ECO:0008006" key="3">
    <source>
        <dbReference type="Google" id="ProtNLM"/>
    </source>
</evidence>
<gene>
    <name evidence="1" type="ORF">PHYSODRAFT_488689</name>
</gene>
<dbReference type="STRING" id="1094619.G4Z5H1"/>
<reference evidence="1 2" key="1">
    <citation type="journal article" date="2006" name="Science">
        <title>Phytophthora genome sequences uncover evolutionary origins and mechanisms of pathogenesis.</title>
        <authorList>
            <person name="Tyler B.M."/>
            <person name="Tripathy S."/>
            <person name="Zhang X."/>
            <person name="Dehal P."/>
            <person name="Jiang R.H."/>
            <person name="Aerts A."/>
            <person name="Arredondo F.D."/>
            <person name="Baxter L."/>
            <person name="Bensasson D."/>
            <person name="Beynon J.L."/>
            <person name="Chapman J."/>
            <person name="Damasceno C.M."/>
            <person name="Dorrance A.E."/>
            <person name="Dou D."/>
            <person name="Dickerman A.W."/>
            <person name="Dubchak I.L."/>
            <person name="Garbelotto M."/>
            <person name="Gijzen M."/>
            <person name="Gordon S.G."/>
            <person name="Govers F."/>
            <person name="Grunwald N.J."/>
            <person name="Huang W."/>
            <person name="Ivors K.L."/>
            <person name="Jones R.W."/>
            <person name="Kamoun S."/>
            <person name="Krampis K."/>
            <person name="Lamour K.H."/>
            <person name="Lee M.K."/>
            <person name="McDonald W.H."/>
            <person name="Medina M."/>
            <person name="Meijer H.J."/>
            <person name="Nordberg E.K."/>
            <person name="Maclean D.J."/>
            <person name="Ospina-Giraldo M.D."/>
            <person name="Morris P.F."/>
            <person name="Phuntumart V."/>
            <person name="Putnam N.H."/>
            <person name="Rash S."/>
            <person name="Rose J.K."/>
            <person name="Sakihama Y."/>
            <person name="Salamov A.A."/>
            <person name="Savidor A."/>
            <person name="Scheuring C.F."/>
            <person name="Smith B.M."/>
            <person name="Sobral B.W."/>
            <person name="Terry A."/>
            <person name="Torto-Alalibo T.A."/>
            <person name="Win J."/>
            <person name="Xu Z."/>
            <person name="Zhang H."/>
            <person name="Grigoriev I.V."/>
            <person name="Rokhsar D.S."/>
            <person name="Boore J.L."/>
        </authorList>
    </citation>
    <scope>NUCLEOTIDE SEQUENCE [LARGE SCALE GENOMIC DNA]</scope>
    <source>
        <strain evidence="1 2">P6497</strain>
    </source>
</reference>
<dbReference type="AlphaFoldDB" id="G4Z5H1"/>
<dbReference type="OMA" id="ICTCGRI"/>
<dbReference type="Gene3D" id="1.20.120.1750">
    <property type="match status" value="1"/>
</dbReference>
<protein>
    <recommendedName>
        <fullName evidence="3">IBR domain-containing protein</fullName>
    </recommendedName>
</protein>
<dbReference type="RefSeq" id="XP_009524366.1">
    <property type="nucleotide sequence ID" value="XM_009526071.1"/>
</dbReference>
<keyword evidence="2" id="KW-1185">Reference proteome</keyword>
<dbReference type="Proteomes" id="UP000002640">
    <property type="component" value="Unassembled WGS sequence"/>
</dbReference>
<evidence type="ECO:0000313" key="1">
    <source>
        <dbReference type="EMBL" id="EGZ21649.1"/>
    </source>
</evidence>
<evidence type="ECO:0000313" key="2">
    <source>
        <dbReference type="Proteomes" id="UP000002640"/>
    </source>
</evidence>
<proteinExistence type="predicted"/>
<dbReference type="SUPFAM" id="SSF57850">
    <property type="entry name" value="RING/U-box"/>
    <property type="match status" value="1"/>
</dbReference>
<dbReference type="InParanoid" id="G4Z5H1"/>
<dbReference type="Pfam" id="PF26200">
    <property type="entry name" value="Rcat_RNF216"/>
    <property type="match status" value="1"/>
</dbReference>
<organism evidence="1 2">
    <name type="scientific">Phytophthora sojae (strain P6497)</name>
    <name type="common">Soybean stem and root rot agent</name>
    <name type="synonym">Phytophthora megasperma f. sp. glycines</name>
    <dbReference type="NCBI Taxonomy" id="1094619"/>
    <lineage>
        <taxon>Eukaryota</taxon>
        <taxon>Sar</taxon>
        <taxon>Stramenopiles</taxon>
        <taxon>Oomycota</taxon>
        <taxon>Peronosporomycetes</taxon>
        <taxon>Peronosporales</taxon>
        <taxon>Peronosporaceae</taxon>
        <taxon>Phytophthora</taxon>
    </lineage>
</organism>
<dbReference type="KEGG" id="psoj:PHYSODRAFT_488689"/>
<dbReference type="GeneID" id="20656320"/>
<dbReference type="EMBL" id="JH159153">
    <property type="protein sequence ID" value="EGZ21649.1"/>
    <property type="molecule type" value="Genomic_DNA"/>
</dbReference>